<dbReference type="FunFam" id="2.60.120.620:FF:000001">
    <property type="entry name" value="Prolyl 4-hydroxylase subunit alpha 2"/>
    <property type="match status" value="1"/>
</dbReference>
<dbReference type="AlphaFoldDB" id="A0A6P4IEJ4"/>
<dbReference type="InterPro" id="IPR013547">
    <property type="entry name" value="P4H_N"/>
</dbReference>
<evidence type="ECO:0000256" key="8">
    <source>
        <dbReference type="ARBA" id="ARBA00022896"/>
    </source>
</evidence>
<dbReference type="PANTHER" id="PTHR10869">
    <property type="entry name" value="PROLYL 4-HYDROXYLASE ALPHA SUBUNIT"/>
    <property type="match status" value="1"/>
</dbReference>
<evidence type="ECO:0000256" key="2">
    <source>
        <dbReference type="ARBA" id="ARBA00002035"/>
    </source>
</evidence>
<gene>
    <name evidence="18" type="primary">PH4alphaEFB</name>
</gene>
<evidence type="ECO:0000256" key="3">
    <source>
        <dbReference type="ARBA" id="ARBA00004319"/>
    </source>
</evidence>
<dbReference type="Proteomes" id="UP001652661">
    <property type="component" value="Chromosome 3R"/>
</dbReference>
<keyword evidence="9" id="KW-0223">Dioxygenase</keyword>
<keyword evidence="10" id="KW-0560">Oxidoreductase</keyword>
<dbReference type="OrthoDB" id="420380at2759"/>
<dbReference type="GO" id="GO:0005788">
    <property type="term" value="C:endoplasmic reticulum lumen"/>
    <property type="evidence" value="ECO:0007669"/>
    <property type="project" value="UniProtKB-SubCell"/>
</dbReference>
<evidence type="ECO:0000256" key="13">
    <source>
        <dbReference type="SAM" id="Coils"/>
    </source>
</evidence>
<dbReference type="InterPro" id="IPR044862">
    <property type="entry name" value="Pro_4_hyd_alph_FE2OG_OXY"/>
</dbReference>
<dbReference type="InterPro" id="IPR011990">
    <property type="entry name" value="TPR-like_helical_dom_sf"/>
</dbReference>
<keyword evidence="13" id="KW-0175">Coiled coil</keyword>
<reference evidence="18" key="1">
    <citation type="submission" date="2025-08" db="UniProtKB">
        <authorList>
            <consortium name="RefSeq"/>
        </authorList>
    </citation>
    <scope>IDENTIFICATION</scope>
    <source>
        <strain evidence="18">14028-0561.14</strain>
        <tissue evidence="18">Whole fly</tissue>
    </source>
</reference>
<feature type="region of interest" description="Disordered" evidence="14">
    <location>
        <begin position="273"/>
        <end position="294"/>
    </location>
</feature>
<comment type="subcellular location">
    <subcellularLocation>
        <location evidence="3">Endoplasmic reticulum lumen</location>
    </subcellularLocation>
</comment>
<keyword evidence="7" id="KW-0256">Endoplasmic reticulum</keyword>
<dbReference type="GO" id="GO:0005506">
    <property type="term" value="F:iron ion binding"/>
    <property type="evidence" value="ECO:0007669"/>
    <property type="project" value="InterPro"/>
</dbReference>
<evidence type="ECO:0000256" key="9">
    <source>
        <dbReference type="ARBA" id="ARBA00022964"/>
    </source>
</evidence>
<feature type="compositionally biased region" description="Basic and acidic residues" evidence="14">
    <location>
        <begin position="273"/>
        <end position="285"/>
    </location>
</feature>
<evidence type="ECO:0000256" key="4">
    <source>
        <dbReference type="ARBA" id="ARBA00006511"/>
    </source>
</evidence>
<comment type="function">
    <text evidence="2">Catalyzes the post-translational formation of 4-hydroxyproline in -Xaa-Pro-Gly- sequences in collagens and other proteins.</text>
</comment>
<evidence type="ECO:0000256" key="12">
    <source>
        <dbReference type="ARBA" id="ARBA00023180"/>
    </source>
</evidence>
<evidence type="ECO:0000256" key="15">
    <source>
        <dbReference type="SAM" id="SignalP"/>
    </source>
</evidence>
<sequence>MAADWRLMNPYGVLLIVLLFVGVPVEAEVYTALAEMEELLETESVLITNLEGYIRVQENKLNFLKNKMDEYQREHADASSDITAYVSNPINAYLLTKRLTTDWRQVENLMEHDVGTEFVQNITQYRNVLKFPSDEDLNGAAVALLRLQDTYQLDTSSVARGKLNGIQYSTEMSSDDCFELGRQSYVNHDYHHTVLWMNEAMARMLEEPHNHTQSFTKAEVLEYLAFSTYKEGNIESALTMTNELLQLLPHHERANGNKRFYEKEIANQEQLKKMKGDDGTDEMPKSDLPVAKSDPGVYDITERKAYEMLCRGELKPSPTDLRPLRCRYVTNNVPFLRIGPMKLEEAHLDPYIVIYHDAMYDSEIELIKRMARPRFRRATVQNSITGALETANYRISKSAWLKTQEDSVIGTVVQRTADMTGLDMDSAEELQVVNYGIGGHYEPHFDFARKEEKRAFEGLNLGNRIATVLFYMSDVEQGGATVFTSLHAALFPKKGTAAFWMNLHRDGEGDLRTRHAACPVLTGTKWVSNKWIHERGQEFRRPCSLDEDHGEFAI</sequence>
<dbReference type="InterPro" id="IPR059068">
    <property type="entry name" value="TPR_P4H"/>
</dbReference>
<dbReference type="InterPro" id="IPR006620">
    <property type="entry name" value="Pro_4_hyd_alph"/>
</dbReference>
<dbReference type="Gene3D" id="1.25.40.10">
    <property type="entry name" value="Tetratricopeptide repeat domain"/>
    <property type="match status" value="1"/>
</dbReference>
<dbReference type="EC" id="1.14.11.2" evidence="5"/>
<evidence type="ECO:0000256" key="10">
    <source>
        <dbReference type="ARBA" id="ARBA00023002"/>
    </source>
</evidence>
<evidence type="ECO:0000259" key="16">
    <source>
        <dbReference type="PROSITE" id="PS51471"/>
    </source>
</evidence>
<dbReference type="Gene3D" id="6.10.140.1460">
    <property type="match status" value="1"/>
</dbReference>
<dbReference type="InterPro" id="IPR045054">
    <property type="entry name" value="P4HA-like"/>
</dbReference>
<dbReference type="GO" id="GO:0004656">
    <property type="term" value="F:procollagen-proline 4-dioxygenase activity"/>
    <property type="evidence" value="ECO:0007669"/>
    <property type="project" value="UniProtKB-EC"/>
</dbReference>
<dbReference type="SMART" id="SM00702">
    <property type="entry name" value="P4Hc"/>
    <property type="match status" value="1"/>
</dbReference>
<dbReference type="FunFam" id="1.25.40.10:FF:000006">
    <property type="entry name" value="Prolyl 4-hydroxylase subunit alpha 2"/>
    <property type="match status" value="1"/>
</dbReference>
<keyword evidence="6" id="KW-0479">Metal-binding</keyword>
<dbReference type="RefSeq" id="XP_017020953.1">
    <property type="nucleotide sequence ID" value="XM_017165464.3"/>
</dbReference>
<dbReference type="Pfam" id="PF08336">
    <property type="entry name" value="P4Ha_N"/>
    <property type="match status" value="1"/>
</dbReference>
<evidence type="ECO:0000256" key="5">
    <source>
        <dbReference type="ARBA" id="ARBA00012269"/>
    </source>
</evidence>
<comment type="cofactor">
    <cofactor evidence="1">
        <name>L-ascorbate</name>
        <dbReference type="ChEBI" id="CHEBI:38290"/>
    </cofactor>
</comment>
<evidence type="ECO:0000256" key="6">
    <source>
        <dbReference type="ARBA" id="ARBA00022723"/>
    </source>
</evidence>
<dbReference type="PANTHER" id="PTHR10869:SF244">
    <property type="entry name" value="PROLYL 4-HYDROXYLASE SUBUNIT ALPHA-2"/>
    <property type="match status" value="1"/>
</dbReference>
<evidence type="ECO:0000256" key="7">
    <source>
        <dbReference type="ARBA" id="ARBA00022824"/>
    </source>
</evidence>
<dbReference type="Gene3D" id="2.60.120.620">
    <property type="entry name" value="q2cbj1_9rhob like domain"/>
    <property type="match status" value="1"/>
</dbReference>
<dbReference type="SUPFAM" id="SSF48452">
    <property type="entry name" value="TPR-like"/>
    <property type="match status" value="1"/>
</dbReference>
<feature type="signal peptide" evidence="15">
    <location>
        <begin position="1"/>
        <end position="27"/>
    </location>
</feature>
<keyword evidence="8" id="KW-0847">Vitamin C</keyword>
<dbReference type="Pfam" id="PF23558">
    <property type="entry name" value="TPR_P4H"/>
    <property type="match status" value="1"/>
</dbReference>
<dbReference type="InterPro" id="IPR005123">
    <property type="entry name" value="Oxoglu/Fe-dep_dioxygenase_dom"/>
</dbReference>
<accession>A0A6P4IEJ4</accession>
<evidence type="ECO:0000256" key="14">
    <source>
        <dbReference type="SAM" id="MobiDB-lite"/>
    </source>
</evidence>
<keyword evidence="12" id="KW-0325">Glycoprotein</keyword>
<feature type="domain" description="Fe2OG dioxygenase" evidence="16">
    <location>
        <begin position="426"/>
        <end position="534"/>
    </location>
</feature>
<keyword evidence="17" id="KW-1185">Reference proteome</keyword>
<name>A0A6P4IEJ4_DROKI</name>
<proteinExistence type="inferred from homology"/>
<comment type="similarity">
    <text evidence="4">Belongs to the P4HA family.</text>
</comment>
<keyword evidence="15" id="KW-0732">Signal</keyword>
<feature type="coiled-coil region" evidence="13">
    <location>
        <begin position="47"/>
        <end position="81"/>
    </location>
</feature>
<feature type="chain" id="PRO_5027714457" description="procollagen-proline 4-dioxygenase" evidence="15">
    <location>
        <begin position="28"/>
        <end position="554"/>
    </location>
</feature>
<evidence type="ECO:0000313" key="18">
    <source>
        <dbReference type="RefSeq" id="XP_017020953.1"/>
    </source>
</evidence>
<evidence type="ECO:0000256" key="11">
    <source>
        <dbReference type="ARBA" id="ARBA00023004"/>
    </source>
</evidence>
<protein>
    <recommendedName>
        <fullName evidence="5">procollagen-proline 4-dioxygenase</fullName>
        <ecNumber evidence="5">1.14.11.2</ecNumber>
    </recommendedName>
</protein>
<dbReference type="GO" id="GO:0031418">
    <property type="term" value="F:L-ascorbic acid binding"/>
    <property type="evidence" value="ECO:0007669"/>
    <property type="project" value="UniProtKB-KW"/>
</dbReference>
<evidence type="ECO:0000256" key="1">
    <source>
        <dbReference type="ARBA" id="ARBA00001961"/>
    </source>
</evidence>
<dbReference type="PROSITE" id="PS51471">
    <property type="entry name" value="FE2OG_OXY"/>
    <property type="match status" value="1"/>
</dbReference>
<keyword evidence="11" id="KW-0408">Iron</keyword>
<organism evidence="17 18">
    <name type="scientific">Drosophila kikkawai</name>
    <name type="common">Fruit fly</name>
    <dbReference type="NCBI Taxonomy" id="30033"/>
    <lineage>
        <taxon>Eukaryota</taxon>
        <taxon>Metazoa</taxon>
        <taxon>Ecdysozoa</taxon>
        <taxon>Arthropoda</taxon>
        <taxon>Hexapoda</taxon>
        <taxon>Insecta</taxon>
        <taxon>Pterygota</taxon>
        <taxon>Neoptera</taxon>
        <taxon>Endopterygota</taxon>
        <taxon>Diptera</taxon>
        <taxon>Brachycera</taxon>
        <taxon>Muscomorpha</taxon>
        <taxon>Ephydroidea</taxon>
        <taxon>Drosophilidae</taxon>
        <taxon>Drosophila</taxon>
        <taxon>Sophophora</taxon>
    </lineage>
</organism>
<dbReference type="Pfam" id="PF13640">
    <property type="entry name" value="2OG-FeII_Oxy_3"/>
    <property type="match status" value="1"/>
</dbReference>
<evidence type="ECO:0000313" key="17">
    <source>
        <dbReference type="Proteomes" id="UP001652661"/>
    </source>
</evidence>